<dbReference type="InterPro" id="IPR036179">
    <property type="entry name" value="Ig-like_dom_sf"/>
</dbReference>
<accession>A0ABV0ZPF0</accession>
<gene>
    <name evidence="6" type="ORF">AMECASPLE_024984</name>
</gene>
<proteinExistence type="predicted"/>
<feature type="region of interest" description="Disordered" evidence="2">
    <location>
        <begin position="339"/>
        <end position="371"/>
    </location>
</feature>
<reference evidence="6 7" key="1">
    <citation type="submission" date="2021-06" db="EMBL/GenBank/DDBJ databases">
        <authorList>
            <person name="Palmer J.M."/>
        </authorList>
    </citation>
    <scope>NUCLEOTIDE SEQUENCE [LARGE SCALE GENOMIC DNA]</scope>
    <source>
        <strain evidence="6 7">AS_MEX2019</strain>
        <tissue evidence="6">Muscle</tissue>
    </source>
</reference>
<evidence type="ECO:0000256" key="4">
    <source>
        <dbReference type="SAM" id="SignalP"/>
    </source>
</evidence>
<feature type="signal peptide" evidence="4">
    <location>
        <begin position="1"/>
        <end position="19"/>
    </location>
</feature>
<keyword evidence="7" id="KW-1185">Reference proteome</keyword>
<evidence type="ECO:0000313" key="7">
    <source>
        <dbReference type="Proteomes" id="UP001469553"/>
    </source>
</evidence>
<feature type="chain" id="PRO_5045728156" description="Ig-like domain-containing protein" evidence="4">
    <location>
        <begin position="20"/>
        <end position="371"/>
    </location>
</feature>
<organism evidence="6 7">
    <name type="scientific">Ameca splendens</name>
    <dbReference type="NCBI Taxonomy" id="208324"/>
    <lineage>
        <taxon>Eukaryota</taxon>
        <taxon>Metazoa</taxon>
        <taxon>Chordata</taxon>
        <taxon>Craniata</taxon>
        <taxon>Vertebrata</taxon>
        <taxon>Euteleostomi</taxon>
        <taxon>Actinopterygii</taxon>
        <taxon>Neopterygii</taxon>
        <taxon>Teleostei</taxon>
        <taxon>Neoteleostei</taxon>
        <taxon>Acanthomorphata</taxon>
        <taxon>Ovalentaria</taxon>
        <taxon>Atherinomorphae</taxon>
        <taxon>Cyprinodontiformes</taxon>
        <taxon>Goodeidae</taxon>
        <taxon>Ameca</taxon>
    </lineage>
</organism>
<dbReference type="Proteomes" id="UP001469553">
    <property type="component" value="Unassembled WGS sequence"/>
</dbReference>
<keyword evidence="3" id="KW-1133">Transmembrane helix</keyword>
<dbReference type="Gene3D" id="2.60.40.10">
    <property type="entry name" value="Immunoglobulins"/>
    <property type="match status" value="1"/>
</dbReference>
<dbReference type="PANTHER" id="PTHR16675:SF237">
    <property type="entry name" value="MHC CLASS I ANTIGEN TRANSCRIPT VARIANT 1-RELATED"/>
    <property type="match status" value="1"/>
</dbReference>
<evidence type="ECO:0000256" key="3">
    <source>
        <dbReference type="SAM" id="Phobius"/>
    </source>
</evidence>
<dbReference type="EMBL" id="JAHRIP010068259">
    <property type="protein sequence ID" value="MEQ2308129.1"/>
    <property type="molecule type" value="Genomic_DNA"/>
</dbReference>
<dbReference type="SUPFAM" id="SSF48726">
    <property type="entry name" value="Immunoglobulin"/>
    <property type="match status" value="1"/>
</dbReference>
<evidence type="ECO:0000256" key="1">
    <source>
        <dbReference type="ARBA" id="ARBA00023180"/>
    </source>
</evidence>
<keyword evidence="4" id="KW-0732">Signal</keyword>
<sequence>MRTLLLLLLFEVSLPEKHSVTVLVTAPFGVPHLPDFISTTEVDEVQTSYCDGNKNIRGNAKYGQKLLEIDPQILEWYIEQCFEIMVDYLKVKISSLKKLNQREAVQILQIITGCEWDEKTAYAVSFLQFGYDGEDFIKFDPMNFTWIPQSSQAVIIKEEWEAEESPYHSKRNKDFLNSICPEWLKKYAAYGQNLLQSTVLPSVSLLQKTPSSLVTCHATGFFPNRGELFWRKDGEEVQEGTSKGEILPNNDGTFQMNVDLNISSVTPEDWKRYDCVFHISGVKDDVLTRLDKALISTNWGKTENSENKEKVSNVTIGISVGVVVVVIAAAAGIAVCKKMKNKSQTSSPETVPELSERLNQETTETTVTLTE</sequence>
<dbReference type="Gene3D" id="3.30.500.10">
    <property type="entry name" value="MHC class I-like antigen recognition-like"/>
    <property type="match status" value="1"/>
</dbReference>
<dbReference type="InterPro" id="IPR011161">
    <property type="entry name" value="MHC_I-like_Ag-recog"/>
</dbReference>
<dbReference type="PROSITE" id="PS50835">
    <property type="entry name" value="IG_LIKE"/>
    <property type="match status" value="1"/>
</dbReference>
<keyword evidence="1" id="KW-0325">Glycoprotein</keyword>
<dbReference type="InterPro" id="IPR050208">
    <property type="entry name" value="MHC_class-I_related"/>
</dbReference>
<dbReference type="InterPro" id="IPR037055">
    <property type="entry name" value="MHC_I-like_Ag-recog_sf"/>
</dbReference>
<dbReference type="InterPro" id="IPR011162">
    <property type="entry name" value="MHC_I/II-like_Ag-recog"/>
</dbReference>
<dbReference type="SMART" id="SM00407">
    <property type="entry name" value="IGc1"/>
    <property type="match status" value="1"/>
</dbReference>
<feature type="compositionally biased region" description="Low complexity" evidence="2">
    <location>
        <begin position="361"/>
        <end position="371"/>
    </location>
</feature>
<evidence type="ECO:0000313" key="6">
    <source>
        <dbReference type="EMBL" id="MEQ2308129.1"/>
    </source>
</evidence>
<evidence type="ECO:0000256" key="2">
    <source>
        <dbReference type="SAM" id="MobiDB-lite"/>
    </source>
</evidence>
<name>A0ABV0ZPF0_9TELE</name>
<dbReference type="InterPro" id="IPR013783">
    <property type="entry name" value="Ig-like_fold"/>
</dbReference>
<dbReference type="InterPro" id="IPR007110">
    <property type="entry name" value="Ig-like_dom"/>
</dbReference>
<keyword evidence="3" id="KW-0472">Membrane</keyword>
<dbReference type="InterPro" id="IPR003597">
    <property type="entry name" value="Ig_C1-set"/>
</dbReference>
<keyword evidence="3" id="KW-0812">Transmembrane</keyword>
<protein>
    <recommendedName>
        <fullName evidence="5">Ig-like domain-containing protein</fullName>
    </recommendedName>
</protein>
<dbReference type="Pfam" id="PF07654">
    <property type="entry name" value="C1-set"/>
    <property type="match status" value="1"/>
</dbReference>
<feature type="transmembrane region" description="Helical" evidence="3">
    <location>
        <begin position="314"/>
        <end position="336"/>
    </location>
</feature>
<feature type="domain" description="Ig-like" evidence="5">
    <location>
        <begin position="201"/>
        <end position="275"/>
    </location>
</feature>
<dbReference type="PANTHER" id="PTHR16675">
    <property type="entry name" value="MHC CLASS I-RELATED"/>
    <property type="match status" value="1"/>
</dbReference>
<dbReference type="SUPFAM" id="SSF54452">
    <property type="entry name" value="MHC antigen-recognition domain"/>
    <property type="match status" value="1"/>
</dbReference>
<comment type="caution">
    <text evidence="6">The sequence shown here is derived from an EMBL/GenBank/DDBJ whole genome shotgun (WGS) entry which is preliminary data.</text>
</comment>
<evidence type="ECO:0000259" key="5">
    <source>
        <dbReference type="PROSITE" id="PS50835"/>
    </source>
</evidence>
<dbReference type="Pfam" id="PF00129">
    <property type="entry name" value="MHC_I"/>
    <property type="match status" value="1"/>
</dbReference>